<dbReference type="WBParaSite" id="GPUH_0001955501-mRNA-1">
    <property type="protein sequence ID" value="GPUH_0001955501-mRNA-1"/>
    <property type="gene ID" value="GPUH_0001955501"/>
</dbReference>
<reference evidence="3" key="1">
    <citation type="submission" date="2016-06" db="UniProtKB">
        <authorList>
            <consortium name="WormBaseParasite"/>
        </authorList>
    </citation>
    <scope>IDENTIFICATION</scope>
</reference>
<dbReference type="AlphaFoldDB" id="A0A183EEY9"/>
<sequence length="73" mass="8071">MTVSTARVALRRVSGTEDRQLIQTSIFSLTNGFLDSCPPDESLFRHVYHSVSSLLVAFACSELLYLASIFGNM</sequence>
<protein>
    <submittedName>
        <fullName evidence="3">Pecanex-like protein</fullName>
    </submittedName>
</protein>
<gene>
    <name evidence="1" type="ORF">GPUH_LOCUS19530</name>
</gene>
<name>A0A183EEY9_9BILA</name>
<reference evidence="1 2" key="2">
    <citation type="submission" date="2018-11" db="EMBL/GenBank/DDBJ databases">
        <authorList>
            <consortium name="Pathogen Informatics"/>
        </authorList>
    </citation>
    <scope>NUCLEOTIDE SEQUENCE [LARGE SCALE GENOMIC DNA]</scope>
</reference>
<organism evidence="3">
    <name type="scientific">Gongylonema pulchrum</name>
    <dbReference type="NCBI Taxonomy" id="637853"/>
    <lineage>
        <taxon>Eukaryota</taxon>
        <taxon>Metazoa</taxon>
        <taxon>Ecdysozoa</taxon>
        <taxon>Nematoda</taxon>
        <taxon>Chromadorea</taxon>
        <taxon>Rhabditida</taxon>
        <taxon>Spirurina</taxon>
        <taxon>Spiruromorpha</taxon>
        <taxon>Spiruroidea</taxon>
        <taxon>Gongylonematidae</taxon>
        <taxon>Gongylonema</taxon>
    </lineage>
</organism>
<dbReference type="EMBL" id="UYRT01088687">
    <property type="protein sequence ID" value="VDN34031.1"/>
    <property type="molecule type" value="Genomic_DNA"/>
</dbReference>
<keyword evidence="2" id="KW-1185">Reference proteome</keyword>
<evidence type="ECO:0000313" key="3">
    <source>
        <dbReference type="WBParaSite" id="GPUH_0001955501-mRNA-1"/>
    </source>
</evidence>
<evidence type="ECO:0000313" key="2">
    <source>
        <dbReference type="Proteomes" id="UP000271098"/>
    </source>
</evidence>
<dbReference type="Proteomes" id="UP000271098">
    <property type="component" value="Unassembled WGS sequence"/>
</dbReference>
<evidence type="ECO:0000313" key="1">
    <source>
        <dbReference type="EMBL" id="VDN34031.1"/>
    </source>
</evidence>
<proteinExistence type="predicted"/>
<accession>A0A183EEY9</accession>